<organism evidence="2 3">
    <name type="scientific">Chlamydomonas eustigma</name>
    <dbReference type="NCBI Taxonomy" id="1157962"/>
    <lineage>
        <taxon>Eukaryota</taxon>
        <taxon>Viridiplantae</taxon>
        <taxon>Chlorophyta</taxon>
        <taxon>core chlorophytes</taxon>
        <taxon>Chlorophyceae</taxon>
        <taxon>CS clade</taxon>
        <taxon>Chlamydomonadales</taxon>
        <taxon>Chlamydomonadaceae</taxon>
        <taxon>Chlamydomonas</taxon>
    </lineage>
</organism>
<feature type="compositionally biased region" description="Acidic residues" evidence="1">
    <location>
        <begin position="512"/>
        <end position="524"/>
    </location>
</feature>
<feature type="region of interest" description="Disordered" evidence="1">
    <location>
        <begin position="445"/>
        <end position="550"/>
    </location>
</feature>
<feature type="region of interest" description="Disordered" evidence="1">
    <location>
        <begin position="388"/>
        <end position="430"/>
    </location>
</feature>
<protein>
    <submittedName>
        <fullName evidence="2">Uncharacterized protein</fullName>
    </submittedName>
</protein>
<proteinExistence type="predicted"/>
<evidence type="ECO:0000313" key="3">
    <source>
        <dbReference type="Proteomes" id="UP000232323"/>
    </source>
</evidence>
<feature type="compositionally biased region" description="Acidic residues" evidence="1">
    <location>
        <begin position="71"/>
        <end position="80"/>
    </location>
</feature>
<feature type="region of interest" description="Disordered" evidence="1">
    <location>
        <begin position="227"/>
        <end position="278"/>
    </location>
</feature>
<comment type="caution">
    <text evidence="2">The sequence shown here is derived from an EMBL/GenBank/DDBJ whole genome shotgun (WGS) entry which is preliminary data.</text>
</comment>
<feature type="compositionally biased region" description="Polar residues" evidence="1">
    <location>
        <begin position="494"/>
        <end position="503"/>
    </location>
</feature>
<feature type="region of interest" description="Disordered" evidence="1">
    <location>
        <begin position="1"/>
        <end position="215"/>
    </location>
</feature>
<sequence>MAWPDMSSLPSWEVPVQSPEGRGSGDGGMAPLFLSQRPETSHAPGRSSGVRGLNQGRAGDEFAFPALATVADEDDEYSDDYNEKLFEDPDGDEEDSGDNDGPTLFIDSGNNADSPARHGNKAVIIAAAGGGDSGDESMLGNSADLEMLGASGSQQPQGSQFKRRSLASRGGGRSSDVGSLSKVSGEASQLSTAEVGGLEEEDVVEKEGPVMADEELLAMPSLDIIGDGTAVLSGNMSGEEGEENYGEDDDDYDPTATKSETLAFDGQDEDDVGGDSARNADVMAFDGVDEGGQGGDIAREADVMAFDGEDEDDLGSGSAREADVMAFDGQDEGGQGGDSSREADVTAVGEEGYGEEGEEIEEREAAYDEDLGPVAVNHDAVAEEAVVEGGGMTLPAYGVEDEQGNSEENKPDFTAARQSPMSEGQDKTADYEVEVEEDVEEGVLKLEAADEEERLDSKDEHLVEEKKLDSKDEHLVEVAESDRVGVSTLEEESQINQQDQQPNAEVDHSHDDDDVYSEVEDDNAESNGGDDPAAGTLPPGVVGNSNHLDQ</sequence>
<feature type="compositionally biased region" description="Low complexity" evidence="1">
    <location>
        <begin position="149"/>
        <end position="160"/>
    </location>
</feature>
<feature type="region of interest" description="Disordered" evidence="1">
    <location>
        <begin position="308"/>
        <end position="363"/>
    </location>
</feature>
<dbReference type="STRING" id="1157962.A0A250WV78"/>
<feature type="compositionally biased region" description="Acidic residues" evidence="1">
    <location>
        <begin position="88"/>
        <end position="98"/>
    </location>
</feature>
<accession>A0A250WV78</accession>
<dbReference type="EMBL" id="BEGY01000008">
    <property type="protein sequence ID" value="GAX74522.1"/>
    <property type="molecule type" value="Genomic_DNA"/>
</dbReference>
<feature type="compositionally biased region" description="Acidic residues" evidence="1">
    <location>
        <begin position="352"/>
        <end position="363"/>
    </location>
</feature>
<feature type="compositionally biased region" description="Basic and acidic residues" evidence="1">
    <location>
        <begin position="455"/>
        <end position="483"/>
    </location>
</feature>
<dbReference type="AlphaFoldDB" id="A0A250WV78"/>
<keyword evidence="3" id="KW-1185">Reference proteome</keyword>
<name>A0A250WV78_9CHLO</name>
<dbReference type="Proteomes" id="UP000232323">
    <property type="component" value="Unassembled WGS sequence"/>
</dbReference>
<evidence type="ECO:0000313" key="2">
    <source>
        <dbReference type="EMBL" id="GAX74522.1"/>
    </source>
</evidence>
<reference evidence="2 3" key="1">
    <citation type="submission" date="2017-08" db="EMBL/GenBank/DDBJ databases">
        <title>Acidophilic green algal genome provides insights into adaptation to an acidic environment.</title>
        <authorList>
            <person name="Hirooka S."/>
            <person name="Hirose Y."/>
            <person name="Kanesaki Y."/>
            <person name="Higuchi S."/>
            <person name="Fujiwara T."/>
            <person name="Onuma R."/>
            <person name="Era A."/>
            <person name="Ohbayashi R."/>
            <person name="Uzuka A."/>
            <person name="Nozaki H."/>
            <person name="Yoshikawa H."/>
            <person name="Miyagishima S.Y."/>
        </authorList>
    </citation>
    <scope>NUCLEOTIDE SEQUENCE [LARGE SCALE GENOMIC DNA]</scope>
    <source>
        <strain evidence="2 3">NIES-2499</strain>
    </source>
</reference>
<evidence type="ECO:0000256" key="1">
    <source>
        <dbReference type="SAM" id="MobiDB-lite"/>
    </source>
</evidence>
<gene>
    <name evidence="2" type="ORF">CEUSTIGMA_g1971.t1</name>
</gene>
<feature type="compositionally biased region" description="Acidic residues" evidence="1">
    <location>
        <begin position="239"/>
        <end position="253"/>
    </location>
</feature>